<organism evidence="2 3">
    <name type="scientific">Nocardioides ginsengisoli</name>
    <dbReference type="NCBI Taxonomy" id="363868"/>
    <lineage>
        <taxon>Bacteria</taxon>
        <taxon>Bacillati</taxon>
        <taxon>Actinomycetota</taxon>
        <taxon>Actinomycetes</taxon>
        <taxon>Propionibacteriales</taxon>
        <taxon>Nocardioidaceae</taxon>
        <taxon>Nocardioides</taxon>
    </lineage>
</organism>
<dbReference type="EMBL" id="JBHTLX010000008">
    <property type="protein sequence ID" value="MFD1247357.1"/>
    <property type="molecule type" value="Genomic_DNA"/>
</dbReference>
<reference evidence="3" key="1">
    <citation type="journal article" date="2019" name="Int. J. Syst. Evol. Microbiol.">
        <title>The Global Catalogue of Microorganisms (GCM) 10K type strain sequencing project: providing services to taxonomists for standard genome sequencing and annotation.</title>
        <authorList>
            <consortium name="The Broad Institute Genomics Platform"/>
            <consortium name="The Broad Institute Genome Sequencing Center for Infectious Disease"/>
            <person name="Wu L."/>
            <person name="Ma J."/>
        </authorList>
    </citation>
    <scope>NUCLEOTIDE SEQUENCE [LARGE SCALE GENOMIC DNA]</scope>
    <source>
        <strain evidence="3">CCUG 52478</strain>
    </source>
</reference>
<dbReference type="RefSeq" id="WP_367921408.1">
    <property type="nucleotide sequence ID" value="NZ_BAABAC010000042.1"/>
</dbReference>
<keyword evidence="3" id="KW-1185">Reference proteome</keyword>
<dbReference type="Proteomes" id="UP001597229">
    <property type="component" value="Unassembled WGS sequence"/>
</dbReference>
<feature type="compositionally biased region" description="Basic and acidic residues" evidence="1">
    <location>
        <begin position="68"/>
        <end position="77"/>
    </location>
</feature>
<feature type="region of interest" description="Disordered" evidence="1">
    <location>
        <begin position="65"/>
        <end position="106"/>
    </location>
</feature>
<proteinExistence type="predicted"/>
<evidence type="ECO:0000313" key="3">
    <source>
        <dbReference type="Proteomes" id="UP001597229"/>
    </source>
</evidence>
<gene>
    <name evidence="2" type="ORF">ACFQ3F_06115</name>
</gene>
<evidence type="ECO:0008006" key="4">
    <source>
        <dbReference type="Google" id="ProtNLM"/>
    </source>
</evidence>
<name>A0ABW3VXQ9_9ACTN</name>
<comment type="caution">
    <text evidence="2">The sequence shown here is derived from an EMBL/GenBank/DDBJ whole genome shotgun (WGS) entry which is preliminary data.</text>
</comment>
<protein>
    <recommendedName>
        <fullName evidence="4">SPOR domain-containing protein</fullName>
    </recommendedName>
</protein>
<evidence type="ECO:0000256" key="1">
    <source>
        <dbReference type="SAM" id="MobiDB-lite"/>
    </source>
</evidence>
<sequence length="106" mass="10979">MAAAGADELSLPHIVITRDVPTGVLTYSGPYPSALEAMAAADAERCRSTQDPGWEVTFDIAPLCEPADDGHRPDCDPGRPCAAQDAPAPRVVTAEDGGGSARHARP</sequence>
<evidence type="ECO:0000313" key="2">
    <source>
        <dbReference type="EMBL" id="MFD1247357.1"/>
    </source>
</evidence>
<accession>A0ABW3VXQ9</accession>